<reference evidence="3 4" key="1">
    <citation type="submission" date="2023-07" db="EMBL/GenBank/DDBJ databases">
        <title>Sequencing the genomes of 1000 actinobacteria strains.</title>
        <authorList>
            <person name="Klenk H.-P."/>
        </authorList>
    </citation>
    <scope>NUCLEOTIDE SEQUENCE [LARGE SCALE GENOMIC DNA]</scope>
    <source>
        <strain evidence="3 4">DSM 46740</strain>
    </source>
</reference>
<dbReference type="EMBL" id="JAUSQU010000001">
    <property type="protein sequence ID" value="MDP9841816.1"/>
    <property type="molecule type" value="Genomic_DNA"/>
</dbReference>
<evidence type="ECO:0000313" key="4">
    <source>
        <dbReference type="Proteomes" id="UP001225356"/>
    </source>
</evidence>
<feature type="domain" description="DUF7824" evidence="2">
    <location>
        <begin position="562"/>
        <end position="644"/>
    </location>
</feature>
<evidence type="ECO:0000259" key="2">
    <source>
        <dbReference type="Pfam" id="PF25148"/>
    </source>
</evidence>
<keyword evidence="4" id="KW-1185">Reference proteome</keyword>
<name>A0ABT9Q509_9ACTN</name>
<proteinExistence type="predicted"/>
<organism evidence="3 4">
    <name type="scientific">Streptosporangium lutulentum</name>
    <dbReference type="NCBI Taxonomy" id="1461250"/>
    <lineage>
        <taxon>Bacteria</taxon>
        <taxon>Bacillati</taxon>
        <taxon>Actinomycetota</taxon>
        <taxon>Actinomycetes</taxon>
        <taxon>Streptosporangiales</taxon>
        <taxon>Streptosporangiaceae</taxon>
        <taxon>Streptosporangium</taxon>
    </lineage>
</organism>
<dbReference type="Pfam" id="PF25148">
    <property type="entry name" value="DUF7824"/>
    <property type="match status" value="1"/>
</dbReference>
<gene>
    <name evidence="3" type="ORF">J2853_001027</name>
</gene>
<evidence type="ECO:0000256" key="1">
    <source>
        <dbReference type="SAM" id="MobiDB-lite"/>
    </source>
</evidence>
<feature type="region of interest" description="Disordered" evidence="1">
    <location>
        <begin position="485"/>
        <end position="518"/>
    </location>
</feature>
<evidence type="ECO:0000313" key="3">
    <source>
        <dbReference type="EMBL" id="MDP9841816.1"/>
    </source>
</evidence>
<protein>
    <recommendedName>
        <fullName evidence="2">DUF7824 domain-containing protein</fullName>
    </recommendedName>
</protein>
<accession>A0ABT9Q509</accession>
<comment type="caution">
    <text evidence="3">The sequence shown here is derived from an EMBL/GenBank/DDBJ whole genome shotgun (WGS) entry which is preliminary data.</text>
</comment>
<sequence>MTAWEEVRDLIEDHDLPGLGALMAVLDDAERQEVARELPRHLKALRRELGPWGEPAGWAEPMRVAGAGSFGGTAAVAAWLNRRDFVLPEWRSPADSETLVEVISARDPQWQADLVARLTLRIRNGRSPGAPLVMTLLRRTGVTPPQHDPLVVAWVAVPPSASQLREDPLLDVLLPRIFEAQGVGRALLDERSSPLSSPSWLGALAVLTSEGRVSRKVLLDGCVNRFLRGGDALDLRFFTRLHEVVEPTYAEVESRARDYLRLLPAAPGPVAELSLKHLRRLDRLDPADVTEALEGLLFRAEGGLVRTGLTWLDQAVRQAPERADEFVPALVTALGHEAYAVQEKAVRLVVKHARHLTPLGAETLRAVLTTLPPDLGGKLAAAVGGEAELQEEPETFVPGELAEPEPPAPFPRLPGTVVEFATRRWADTWQAGESWLAGFVRFAAEDREALRAALSDVSPRATGFYRYEDWYSPQEWFTATAAELVSPGADPGTPSRLAEDEETRAPDPGVRVSGPGRGVTNLMSVPQAAFAYGRFGYGASGPRRIFDEVRPDRLPRGRAVSAPHRFLLRRCAEVLAALTAGELPPILLATPTSATGHLDPAEFLNRLEAVEAAGGKPLPADFQQALLRLPRTADPEIVARAGRLTSEAGRRAARWLKDGLADPETGVRWKYSENANEYFFDEREPSGYYEARPVAWLKAEPTGLPLVDELLAEPPSFPRSEHGRHMSWWSSVLPSHREVVAVNYLPHLMRAWDRPQVSHDWVEQLASGEGPAGDATALLLAFFLAQEKPAKGVRLLLSAAARGDLPVAALGRQLAPLVRLTPAKLPHVTAALEDAARDGAHREVWEVIRAALPHLLPRAGLRPYSGVTDLIAFGVRAAGWAEARGEIPEITAAAGRRSSSVFTRECRRLRDLLARP</sequence>
<dbReference type="Proteomes" id="UP001225356">
    <property type="component" value="Unassembled WGS sequence"/>
</dbReference>
<dbReference type="RefSeq" id="WP_307555446.1">
    <property type="nucleotide sequence ID" value="NZ_JAUSQU010000001.1"/>
</dbReference>
<dbReference type="InterPro" id="IPR056726">
    <property type="entry name" value="DUF7824"/>
</dbReference>